<dbReference type="InterPro" id="IPR036397">
    <property type="entry name" value="RNaseH_sf"/>
</dbReference>
<accession>A0A371E4G4</accession>
<reference evidence="2" key="1">
    <citation type="submission" date="2018-05" db="EMBL/GenBank/DDBJ databases">
        <title>Draft genome of Mucuna pruriens seed.</title>
        <authorList>
            <person name="Nnadi N.E."/>
            <person name="Vos R."/>
            <person name="Hasami M.H."/>
            <person name="Devisetty U.K."/>
            <person name="Aguiy J.C."/>
        </authorList>
    </citation>
    <scope>NUCLEOTIDE SEQUENCE [LARGE SCALE GENOMIC DNA]</scope>
    <source>
        <strain evidence="2">JCA_2017</strain>
    </source>
</reference>
<evidence type="ECO:0000259" key="1">
    <source>
        <dbReference type="Pfam" id="PF25597"/>
    </source>
</evidence>
<dbReference type="InterPro" id="IPR039537">
    <property type="entry name" value="Retrotran_Ty1/copia-like"/>
</dbReference>
<feature type="domain" description="Retroviral polymerase SH3-like" evidence="1">
    <location>
        <begin position="151"/>
        <end position="192"/>
    </location>
</feature>
<protein>
    <submittedName>
        <fullName evidence="2">Copia protein</fullName>
    </submittedName>
</protein>
<gene>
    <name evidence="2" type="primary">GIP</name>
    <name evidence="2" type="ORF">CR513_60880</name>
</gene>
<sequence>MLELRWPLCWIADMEDAIGPLLIGLLEIGPFGCVAWLGQDGIGLGINIASIKSDHGVNLKMKTFKNILRNFSYPRTPQQNIVGERKNRSLQEMTRTVLNDFNSSKSFWAKVVNKTCYLQNRIYIRPILKRTHYELWKGRQPNISFTLLDVNDNLRKFDPLLDKGTFLGYSNASKAYRVYNSRILTVEESIHMSSEGLHLDKDPKDDKFKLLSRNKVRIRSTFKDQAQVVMLSKVEPKSIDGALLDKG</sequence>
<dbReference type="PANTHER" id="PTHR42648:SF21">
    <property type="entry name" value="CYSTEINE-RICH RLK (RECEPTOR-LIKE PROTEIN KINASE) 8"/>
    <property type="match status" value="1"/>
</dbReference>
<name>A0A371E4G4_MUCPR</name>
<dbReference type="SUPFAM" id="SSF53098">
    <property type="entry name" value="Ribonuclease H-like"/>
    <property type="match status" value="1"/>
</dbReference>
<dbReference type="STRING" id="157652.A0A371E4G4"/>
<dbReference type="Gene3D" id="3.30.420.10">
    <property type="entry name" value="Ribonuclease H-like superfamily/Ribonuclease H"/>
    <property type="match status" value="1"/>
</dbReference>
<dbReference type="Pfam" id="PF25597">
    <property type="entry name" value="SH3_retrovirus"/>
    <property type="match status" value="1"/>
</dbReference>
<dbReference type="PANTHER" id="PTHR42648">
    <property type="entry name" value="TRANSPOSASE, PUTATIVE-RELATED"/>
    <property type="match status" value="1"/>
</dbReference>
<proteinExistence type="predicted"/>
<comment type="caution">
    <text evidence="2">The sequence shown here is derived from an EMBL/GenBank/DDBJ whole genome shotgun (WGS) entry which is preliminary data.</text>
</comment>
<dbReference type="Proteomes" id="UP000257109">
    <property type="component" value="Unassembled WGS sequence"/>
</dbReference>
<dbReference type="EMBL" id="QJKJ01016478">
    <property type="protein sequence ID" value="RDX60936.1"/>
    <property type="molecule type" value="Genomic_DNA"/>
</dbReference>
<evidence type="ECO:0000313" key="2">
    <source>
        <dbReference type="EMBL" id="RDX60936.1"/>
    </source>
</evidence>
<dbReference type="OrthoDB" id="1751476at2759"/>
<evidence type="ECO:0000313" key="3">
    <source>
        <dbReference type="Proteomes" id="UP000257109"/>
    </source>
</evidence>
<dbReference type="AlphaFoldDB" id="A0A371E4G4"/>
<keyword evidence="3" id="KW-1185">Reference proteome</keyword>
<feature type="non-terminal residue" evidence="2">
    <location>
        <position position="1"/>
    </location>
</feature>
<dbReference type="InterPro" id="IPR057670">
    <property type="entry name" value="SH3_retrovirus"/>
</dbReference>
<dbReference type="InterPro" id="IPR012337">
    <property type="entry name" value="RNaseH-like_sf"/>
</dbReference>
<dbReference type="GO" id="GO:0003676">
    <property type="term" value="F:nucleic acid binding"/>
    <property type="evidence" value="ECO:0007669"/>
    <property type="project" value="InterPro"/>
</dbReference>
<organism evidence="2 3">
    <name type="scientific">Mucuna pruriens</name>
    <name type="common">Velvet bean</name>
    <name type="synonym">Dolichos pruriens</name>
    <dbReference type="NCBI Taxonomy" id="157652"/>
    <lineage>
        <taxon>Eukaryota</taxon>
        <taxon>Viridiplantae</taxon>
        <taxon>Streptophyta</taxon>
        <taxon>Embryophyta</taxon>
        <taxon>Tracheophyta</taxon>
        <taxon>Spermatophyta</taxon>
        <taxon>Magnoliopsida</taxon>
        <taxon>eudicotyledons</taxon>
        <taxon>Gunneridae</taxon>
        <taxon>Pentapetalae</taxon>
        <taxon>rosids</taxon>
        <taxon>fabids</taxon>
        <taxon>Fabales</taxon>
        <taxon>Fabaceae</taxon>
        <taxon>Papilionoideae</taxon>
        <taxon>50 kb inversion clade</taxon>
        <taxon>NPAAA clade</taxon>
        <taxon>indigoferoid/millettioid clade</taxon>
        <taxon>Phaseoleae</taxon>
        <taxon>Mucuna</taxon>
    </lineage>
</organism>